<dbReference type="Proteomes" id="UP001281410">
    <property type="component" value="Unassembled WGS sequence"/>
</dbReference>
<gene>
    <name evidence="2" type="ORF">Dsin_016532</name>
</gene>
<reference evidence="2" key="1">
    <citation type="journal article" date="2023" name="Plant J.">
        <title>Genome sequences and population genomics provide insights into the demographic history, inbreeding, and mutation load of two 'living fossil' tree species of Dipteronia.</title>
        <authorList>
            <person name="Feng Y."/>
            <person name="Comes H.P."/>
            <person name="Chen J."/>
            <person name="Zhu S."/>
            <person name="Lu R."/>
            <person name="Zhang X."/>
            <person name="Li P."/>
            <person name="Qiu J."/>
            <person name="Olsen K.M."/>
            <person name="Qiu Y."/>
        </authorList>
    </citation>
    <scope>NUCLEOTIDE SEQUENCE</scope>
    <source>
        <strain evidence="2">NBL</strain>
    </source>
</reference>
<evidence type="ECO:0000259" key="1">
    <source>
        <dbReference type="SMART" id="SM00575"/>
    </source>
</evidence>
<name>A0AAE0ADA6_9ROSI</name>
<protein>
    <recommendedName>
        <fullName evidence="1">Zinc finger PMZ-type domain-containing protein</fullName>
    </recommendedName>
</protein>
<dbReference type="PANTHER" id="PTHR31973:SF187">
    <property type="entry name" value="MUTATOR TRANSPOSASE MUDRA PROTEIN"/>
    <property type="match status" value="1"/>
</dbReference>
<proteinExistence type="predicted"/>
<dbReference type="EMBL" id="JANJYJ010000005">
    <property type="protein sequence ID" value="KAK3211826.1"/>
    <property type="molecule type" value="Genomic_DNA"/>
</dbReference>
<dbReference type="AlphaFoldDB" id="A0AAE0ADA6"/>
<comment type="caution">
    <text evidence="2">The sequence shown here is derived from an EMBL/GenBank/DDBJ whole genome shotgun (WGS) entry which is preliminary data.</text>
</comment>
<evidence type="ECO:0000313" key="2">
    <source>
        <dbReference type="EMBL" id="KAK3211826.1"/>
    </source>
</evidence>
<dbReference type="InterPro" id="IPR006564">
    <property type="entry name" value="Znf_PMZ"/>
</dbReference>
<dbReference type="SMART" id="SM00575">
    <property type="entry name" value="ZnF_PMZ"/>
    <property type="match status" value="1"/>
</dbReference>
<feature type="domain" description="Zinc finger PMZ-type" evidence="1">
    <location>
        <begin position="117"/>
        <end position="141"/>
    </location>
</feature>
<sequence length="141" mass="16597">MFVTDVRFELWARAYTPRKRYNLMSSNIVEAMNNVIKDCLELPITGVIDYIRGVLQRWFHDRRTFAGKLKSTLTTKVDVNICVKDEKARYLRVYPITYYSFLVNDEDLDGTVDLKSKTCTCREFDIDEIPFEHALACIRVR</sequence>
<evidence type="ECO:0000313" key="3">
    <source>
        <dbReference type="Proteomes" id="UP001281410"/>
    </source>
</evidence>
<dbReference type="PANTHER" id="PTHR31973">
    <property type="entry name" value="POLYPROTEIN, PUTATIVE-RELATED"/>
    <property type="match status" value="1"/>
</dbReference>
<accession>A0AAE0ADA6</accession>
<keyword evidence="3" id="KW-1185">Reference proteome</keyword>
<dbReference type="GO" id="GO:0008270">
    <property type="term" value="F:zinc ion binding"/>
    <property type="evidence" value="ECO:0007669"/>
    <property type="project" value="InterPro"/>
</dbReference>
<organism evidence="2 3">
    <name type="scientific">Dipteronia sinensis</name>
    <dbReference type="NCBI Taxonomy" id="43782"/>
    <lineage>
        <taxon>Eukaryota</taxon>
        <taxon>Viridiplantae</taxon>
        <taxon>Streptophyta</taxon>
        <taxon>Embryophyta</taxon>
        <taxon>Tracheophyta</taxon>
        <taxon>Spermatophyta</taxon>
        <taxon>Magnoliopsida</taxon>
        <taxon>eudicotyledons</taxon>
        <taxon>Gunneridae</taxon>
        <taxon>Pentapetalae</taxon>
        <taxon>rosids</taxon>
        <taxon>malvids</taxon>
        <taxon>Sapindales</taxon>
        <taxon>Sapindaceae</taxon>
        <taxon>Hippocastanoideae</taxon>
        <taxon>Acereae</taxon>
        <taxon>Dipteronia</taxon>
    </lineage>
</organism>